<accession>A0A975GM58</accession>
<organism evidence="1 2">
    <name type="scientific">Desulfonema magnum</name>
    <dbReference type="NCBI Taxonomy" id="45655"/>
    <lineage>
        <taxon>Bacteria</taxon>
        <taxon>Pseudomonadati</taxon>
        <taxon>Thermodesulfobacteriota</taxon>
        <taxon>Desulfobacteria</taxon>
        <taxon>Desulfobacterales</taxon>
        <taxon>Desulfococcaceae</taxon>
        <taxon>Desulfonema</taxon>
    </lineage>
</organism>
<evidence type="ECO:0000313" key="1">
    <source>
        <dbReference type="EMBL" id="QTA86472.1"/>
    </source>
</evidence>
<reference evidence="1" key="1">
    <citation type="journal article" date="2021" name="Microb. Physiol.">
        <title>Proteogenomic Insights into the Physiology of Marine, Sulfate-Reducing, Filamentous Desulfonema limicola and Desulfonema magnum.</title>
        <authorList>
            <person name="Schnaars V."/>
            <person name="Wohlbrand L."/>
            <person name="Scheve S."/>
            <person name="Hinrichs C."/>
            <person name="Reinhardt R."/>
            <person name="Rabus R."/>
        </authorList>
    </citation>
    <scope>NUCLEOTIDE SEQUENCE</scope>
    <source>
        <strain evidence="1">4be13</strain>
    </source>
</reference>
<keyword evidence="2" id="KW-1185">Reference proteome</keyword>
<proteinExistence type="predicted"/>
<dbReference type="Proteomes" id="UP000663722">
    <property type="component" value="Chromosome"/>
</dbReference>
<protein>
    <submittedName>
        <fullName evidence="1">Uncharacterized protein</fullName>
    </submittedName>
</protein>
<evidence type="ECO:0000313" key="2">
    <source>
        <dbReference type="Proteomes" id="UP000663722"/>
    </source>
</evidence>
<sequence length="42" mass="4895">MQKTASLNFCTPEKIFDLMQKTASLNFCTPEKIFDVRKRLSI</sequence>
<gene>
    <name evidence="1" type="ORF">dnm_024950</name>
</gene>
<dbReference type="KEGG" id="dmm:dnm_024950"/>
<dbReference type="AlphaFoldDB" id="A0A975GM58"/>
<dbReference type="EMBL" id="CP061800">
    <property type="protein sequence ID" value="QTA86472.1"/>
    <property type="molecule type" value="Genomic_DNA"/>
</dbReference>
<dbReference type="RefSeq" id="WP_276571863.1">
    <property type="nucleotide sequence ID" value="NZ_CP061800.1"/>
</dbReference>
<name>A0A975GM58_9BACT</name>